<feature type="binding site" evidence="9">
    <location>
        <position position="165"/>
    </location>
    <ligand>
        <name>2-[(2R,5Z)-2-carboxy-4-methylthiazol-5(2H)-ylidene]ethyl phosphate</name>
        <dbReference type="ChEBI" id="CHEBI:62899"/>
    </ligand>
</feature>
<gene>
    <name evidence="9 13" type="primary">thiE</name>
    <name evidence="13" type="ORF">M125_3051</name>
</gene>
<dbReference type="GO" id="GO:0009228">
    <property type="term" value="P:thiamine biosynthetic process"/>
    <property type="evidence" value="ECO:0007669"/>
    <property type="project" value="UniProtKB-KW"/>
</dbReference>
<protein>
    <recommendedName>
        <fullName evidence="9">Thiamine-phosphate synthase</fullName>
        <shortName evidence="9">TP synthase</shortName>
        <shortName evidence="9">TPS</shortName>
        <ecNumber evidence="9">2.5.1.3</ecNumber>
    </recommendedName>
    <alternativeName>
        <fullName evidence="9">Thiamine-phosphate pyrophosphorylase</fullName>
        <shortName evidence="9">TMP pyrophosphorylase</shortName>
        <shortName evidence="9">TMP-PPase</shortName>
    </alternativeName>
</protein>
<dbReference type="SMR" id="A0A015VWA2"/>
<name>A0A015VWA2_BACFG</name>
<evidence type="ECO:0000256" key="6">
    <source>
        <dbReference type="ARBA" id="ARBA00047334"/>
    </source>
</evidence>
<dbReference type="PANTHER" id="PTHR20857">
    <property type="entry name" value="THIAMINE-PHOSPHATE PYROPHOSPHORYLASE"/>
    <property type="match status" value="1"/>
</dbReference>
<feature type="binding site" evidence="9">
    <location>
        <position position="103"/>
    </location>
    <ligand>
        <name>4-amino-2-methyl-5-(diphosphooxymethyl)pyrimidine</name>
        <dbReference type="ChEBI" id="CHEBI:57841"/>
    </ligand>
</feature>
<feature type="binding site" evidence="9">
    <location>
        <position position="132"/>
    </location>
    <ligand>
        <name>4-amino-2-methyl-5-(diphosphooxymethyl)pyrimidine</name>
        <dbReference type="ChEBI" id="CHEBI:57841"/>
    </ligand>
</feature>
<evidence type="ECO:0000256" key="4">
    <source>
        <dbReference type="ARBA" id="ARBA00022842"/>
    </source>
</evidence>
<evidence type="ECO:0000256" key="11">
    <source>
        <dbReference type="RuleBase" id="RU004253"/>
    </source>
</evidence>
<dbReference type="EC" id="2.5.1.3" evidence="9"/>
<comment type="pathway">
    <text evidence="1 9 11">Cofactor biosynthesis; thiamine diphosphate biosynthesis; thiamine phosphate from 4-amino-2-methyl-5-diphosphomethylpyrimidine and 4-methyl-5-(2-phosphoethyl)-thiazole: step 1/1.</text>
</comment>
<keyword evidence="3 9" id="KW-0479">Metal-binding</keyword>
<evidence type="ECO:0000256" key="7">
    <source>
        <dbReference type="ARBA" id="ARBA00047851"/>
    </source>
</evidence>
<dbReference type="AlphaFoldDB" id="A0A015VWA2"/>
<comment type="catalytic activity">
    <reaction evidence="7 9 10">
        <text>2-(2-carboxy-4-methylthiazol-5-yl)ethyl phosphate + 4-amino-2-methyl-5-(diphosphooxymethyl)pyrimidine + 2 H(+) = thiamine phosphate + CO2 + diphosphate</text>
        <dbReference type="Rhea" id="RHEA:47848"/>
        <dbReference type="ChEBI" id="CHEBI:15378"/>
        <dbReference type="ChEBI" id="CHEBI:16526"/>
        <dbReference type="ChEBI" id="CHEBI:33019"/>
        <dbReference type="ChEBI" id="CHEBI:37575"/>
        <dbReference type="ChEBI" id="CHEBI:57841"/>
        <dbReference type="ChEBI" id="CHEBI:62890"/>
        <dbReference type="EC" id="2.5.1.3"/>
    </reaction>
</comment>
<dbReference type="PATRIC" id="fig|1339316.3.peg.2900"/>
<feature type="binding site" evidence="9">
    <location>
        <position position="64"/>
    </location>
    <ligand>
        <name>4-amino-2-methyl-5-(diphosphooxymethyl)pyrimidine</name>
        <dbReference type="ChEBI" id="CHEBI:57841"/>
    </ligand>
</feature>
<evidence type="ECO:0000256" key="9">
    <source>
        <dbReference type="HAMAP-Rule" id="MF_00097"/>
    </source>
</evidence>
<keyword evidence="2 9" id="KW-0808">Transferase</keyword>
<evidence type="ECO:0000256" key="3">
    <source>
        <dbReference type="ARBA" id="ARBA00022723"/>
    </source>
</evidence>
<organism evidence="13 14">
    <name type="scientific">Bacteroides fragilis str. 3998T(B)3</name>
    <dbReference type="NCBI Taxonomy" id="1339316"/>
    <lineage>
        <taxon>Bacteria</taxon>
        <taxon>Pseudomonadati</taxon>
        <taxon>Bacteroidota</taxon>
        <taxon>Bacteroidia</taxon>
        <taxon>Bacteroidales</taxon>
        <taxon>Bacteroidaceae</taxon>
        <taxon>Bacteroides</taxon>
    </lineage>
</organism>
<keyword evidence="4 9" id="KW-0460">Magnesium</keyword>
<comment type="similarity">
    <text evidence="9 10">Belongs to the thiamine-phosphate synthase family.</text>
</comment>
<reference evidence="13 14" key="1">
    <citation type="submission" date="2014-02" db="EMBL/GenBank/DDBJ databases">
        <authorList>
            <person name="Sears C."/>
            <person name="Carroll K."/>
            <person name="Sack B.R."/>
            <person name="Qadri F."/>
            <person name="Myers L.L."/>
            <person name="Chung G.-T."/>
            <person name="Escheverria P."/>
            <person name="Fraser C.M."/>
            <person name="Sadzewicz L."/>
            <person name="Shefchek K.A."/>
            <person name="Tallon L."/>
            <person name="Das S.P."/>
            <person name="Daugherty S."/>
            <person name="Mongodin E.F."/>
        </authorList>
    </citation>
    <scope>NUCLEOTIDE SEQUENCE [LARGE SCALE GENOMIC DNA]</scope>
    <source>
        <strain evidence="14">3998T(B)3</strain>
    </source>
</reference>
<evidence type="ECO:0000256" key="1">
    <source>
        <dbReference type="ARBA" id="ARBA00005165"/>
    </source>
</evidence>
<dbReference type="EMBL" id="JGDB01000186">
    <property type="protein sequence ID" value="EXY90258.1"/>
    <property type="molecule type" value="Genomic_DNA"/>
</dbReference>
<comment type="function">
    <text evidence="9">Condenses 4-methyl-5-(beta-hydroxyethyl)thiazole monophosphate (THZ-P) and 2-methyl-4-amino-5-hydroxymethyl pyrimidine pyrophosphate (HMP-PP) to form thiamine monophosphate (TMP).</text>
</comment>
<dbReference type="InterPro" id="IPR022998">
    <property type="entry name" value="ThiamineP_synth_TenI"/>
</dbReference>
<evidence type="ECO:0000256" key="8">
    <source>
        <dbReference type="ARBA" id="ARBA00047883"/>
    </source>
</evidence>
<dbReference type="Proteomes" id="UP000020773">
    <property type="component" value="Unassembled WGS sequence"/>
</dbReference>
<evidence type="ECO:0000256" key="2">
    <source>
        <dbReference type="ARBA" id="ARBA00022679"/>
    </source>
</evidence>
<comment type="cofactor">
    <cofactor evidence="9">
        <name>Mg(2+)</name>
        <dbReference type="ChEBI" id="CHEBI:18420"/>
    </cofactor>
    <text evidence="9">Binds 1 Mg(2+) ion per subunit.</text>
</comment>
<feature type="binding site" evidence="9">
    <location>
        <begin position="32"/>
        <end position="36"/>
    </location>
    <ligand>
        <name>4-amino-2-methyl-5-(diphosphooxymethyl)pyrimidine</name>
        <dbReference type="ChEBI" id="CHEBI:57841"/>
    </ligand>
</feature>
<dbReference type="CDD" id="cd00564">
    <property type="entry name" value="TMP_TenI"/>
    <property type="match status" value="1"/>
</dbReference>
<comment type="catalytic activity">
    <reaction evidence="8 9 10">
        <text>2-[(2R,5Z)-2-carboxy-4-methylthiazol-5(2H)-ylidene]ethyl phosphate + 4-amino-2-methyl-5-(diphosphooxymethyl)pyrimidine + 2 H(+) = thiamine phosphate + CO2 + diphosphate</text>
        <dbReference type="Rhea" id="RHEA:47844"/>
        <dbReference type="ChEBI" id="CHEBI:15378"/>
        <dbReference type="ChEBI" id="CHEBI:16526"/>
        <dbReference type="ChEBI" id="CHEBI:33019"/>
        <dbReference type="ChEBI" id="CHEBI:37575"/>
        <dbReference type="ChEBI" id="CHEBI:57841"/>
        <dbReference type="ChEBI" id="CHEBI:62899"/>
        <dbReference type="EC" id="2.5.1.3"/>
    </reaction>
</comment>
<dbReference type="Pfam" id="PF02581">
    <property type="entry name" value="TMP-TENI"/>
    <property type="match status" value="1"/>
</dbReference>
<comment type="caution">
    <text evidence="9">Lacks conserved residue(s) required for the propagation of feature annotation.</text>
</comment>
<dbReference type="InterPro" id="IPR034291">
    <property type="entry name" value="TMP_synthase"/>
</dbReference>
<dbReference type="NCBIfam" id="NF000736">
    <property type="entry name" value="PRK00043.2-3"/>
    <property type="match status" value="1"/>
</dbReference>
<evidence type="ECO:0000256" key="10">
    <source>
        <dbReference type="RuleBase" id="RU003826"/>
    </source>
</evidence>
<dbReference type="InterPro" id="IPR036206">
    <property type="entry name" value="ThiamineP_synth_sf"/>
</dbReference>
<dbReference type="HAMAP" id="MF_00097">
    <property type="entry name" value="TMP_synthase"/>
    <property type="match status" value="1"/>
</dbReference>
<dbReference type="GO" id="GO:0000287">
    <property type="term" value="F:magnesium ion binding"/>
    <property type="evidence" value="ECO:0007669"/>
    <property type="project" value="UniProtKB-UniRule"/>
</dbReference>
<comment type="caution">
    <text evidence="13">The sequence shown here is derived from an EMBL/GenBank/DDBJ whole genome shotgun (WGS) entry which is preliminary data.</text>
</comment>
<dbReference type="PANTHER" id="PTHR20857:SF15">
    <property type="entry name" value="THIAMINE-PHOSPHATE SYNTHASE"/>
    <property type="match status" value="1"/>
</dbReference>
<dbReference type="GO" id="GO:0004789">
    <property type="term" value="F:thiamine-phosphate diphosphorylase activity"/>
    <property type="evidence" value="ECO:0007669"/>
    <property type="project" value="UniProtKB-UniRule"/>
</dbReference>
<feature type="domain" description="Thiamine phosphate synthase/TenI" evidence="12">
    <location>
        <begin position="5"/>
        <end position="188"/>
    </location>
</feature>
<dbReference type="RefSeq" id="WP_008768961.1">
    <property type="nucleotide sequence ID" value="NZ_JGDB01000186.1"/>
</dbReference>
<comment type="catalytic activity">
    <reaction evidence="6 9 10">
        <text>4-methyl-5-(2-phosphooxyethyl)-thiazole + 4-amino-2-methyl-5-(diphosphooxymethyl)pyrimidine + H(+) = thiamine phosphate + diphosphate</text>
        <dbReference type="Rhea" id="RHEA:22328"/>
        <dbReference type="ChEBI" id="CHEBI:15378"/>
        <dbReference type="ChEBI" id="CHEBI:33019"/>
        <dbReference type="ChEBI" id="CHEBI:37575"/>
        <dbReference type="ChEBI" id="CHEBI:57841"/>
        <dbReference type="ChEBI" id="CHEBI:58296"/>
        <dbReference type="EC" id="2.5.1.3"/>
    </reaction>
</comment>
<sequence>MLSLQFITHQTENYSYLESARMALEGGCKWIQLRMKEASPEEVEAVALQLKPLCKAKEAILILDDHVELAKKLEVDGVHLGKKDMPIGEARQMLGEAFIIGGTANTFEDVKLHHAAGADYLGIGPFRFTTTKINLSPVLGLEGYTSILAQMNEADIRIPVVAIGGIVAEDIPAIMETGVNGIALSGAILQAPDPVEETKRILNI</sequence>
<feature type="binding site" evidence="9">
    <location>
        <position position="65"/>
    </location>
    <ligand>
        <name>Mg(2+)</name>
        <dbReference type="ChEBI" id="CHEBI:18420"/>
    </ligand>
</feature>
<evidence type="ECO:0000256" key="5">
    <source>
        <dbReference type="ARBA" id="ARBA00022977"/>
    </source>
</evidence>
<accession>A0A015VWA2</accession>
<dbReference type="SUPFAM" id="SSF51391">
    <property type="entry name" value="Thiamin phosphate synthase"/>
    <property type="match status" value="1"/>
</dbReference>
<dbReference type="InterPro" id="IPR013785">
    <property type="entry name" value="Aldolase_TIM"/>
</dbReference>
<proteinExistence type="inferred from homology"/>
<feature type="binding site" evidence="9">
    <location>
        <begin position="129"/>
        <end position="131"/>
    </location>
    <ligand>
        <name>2-[(2R,5Z)-2-carboxy-4-methylthiazol-5(2H)-ylidene]ethyl phosphate</name>
        <dbReference type="ChEBI" id="CHEBI:62899"/>
    </ligand>
</feature>
<dbReference type="GO" id="GO:0009229">
    <property type="term" value="P:thiamine diphosphate biosynthetic process"/>
    <property type="evidence" value="ECO:0007669"/>
    <property type="project" value="UniProtKB-UniRule"/>
</dbReference>
<evidence type="ECO:0000313" key="14">
    <source>
        <dbReference type="Proteomes" id="UP000020773"/>
    </source>
</evidence>
<dbReference type="NCBIfam" id="TIGR00693">
    <property type="entry name" value="thiE"/>
    <property type="match status" value="1"/>
</dbReference>
<keyword evidence="5 9" id="KW-0784">Thiamine biosynthesis</keyword>
<dbReference type="GO" id="GO:0005737">
    <property type="term" value="C:cytoplasm"/>
    <property type="evidence" value="ECO:0007669"/>
    <property type="project" value="TreeGrafter"/>
</dbReference>
<dbReference type="Gene3D" id="3.20.20.70">
    <property type="entry name" value="Aldolase class I"/>
    <property type="match status" value="1"/>
</dbReference>
<feature type="binding site" evidence="9">
    <location>
        <position position="84"/>
    </location>
    <ligand>
        <name>Mg(2+)</name>
        <dbReference type="ChEBI" id="CHEBI:18420"/>
    </ligand>
</feature>
<evidence type="ECO:0000259" key="12">
    <source>
        <dbReference type="Pfam" id="PF02581"/>
    </source>
</evidence>
<evidence type="ECO:0000313" key="13">
    <source>
        <dbReference type="EMBL" id="EXY90258.1"/>
    </source>
</evidence>
<dbReference type="UniPathway" id="UPA00060">
    <property type="reaction ID" value="UER00141"/>
</dbReference>